<dbReference type="InterPro" id="IPR006856">
    <property type="entry name" value="MATalpha_HMGbox"/>
</dbReference>
<feature type="region of interest" description="Disordered" evidence="5">
    <location>
        <begin position="416"/>
        <end position="443"/>
    </location>
</feature>
<protein>
    <recommendedName>
        <fullName evidence="6">Alpha box domain-containing protein</fullName>
    </recommendedName>
</protein>
<feature type="region of interest" description="Disordered" evidence="5">
    <location>
        <begin position="281"/>
        <end position="313"/>
    </location>
</feature>
<feature type="compositionally biased region" description="Basic and acidic residues" evidence="5">
    <location>
        <begin position="297"/>
        <end position="311"/>
    </location>
</feature>
<name>A0AAV9UKU7_9PEZI</name>
<accession>A0AAV9UKU7</accession>
<organism evidence="7 8">
    <name type="scientific">Orbilia blumenaviensis</name>
    <dbReference type="NCBI Taxonomy" id="1796055"/>
    <lineage>
        <taxon>Eukaryota</taxon>
        <taxon>Fungi</taxon>
        <taxon>Dikarya</taxon>
        <taxon>Ascomycota</taxon>
        <taxon>Pezizomycotina</taxon>
        <taxon>Orbiliomycetes</taxon>
        <taxon>Orbiliales</taxon>
        <taxon>Orbiliaceae</taxon>
        <taxon>Orbilia</taxon>
    </lineage>
</organism>
<sequence>MTRMKELPQGAFCIKRPFEKSIHKKYQLASPSDIRLKNGSGVVVQTSAPPPPGYEIWRGSLTSPPVLLPIGGITNGRKVPRILCNHAKRGRWEKSEVSYIYFNEDGTLCLAASPHCISSRFLAGTSSRFKLPVVRKKTLNSGFWNHGYPKLIQPLTKYPAHIPNEVYRRPTESSRNFRRREREFEKRISLSQNKRKFCTDPTYVVPGRKDSYIDNKRIEAVEAFNKEFNLVSGTGAPELNRAPTPAQTFWRKRVSMSHKSMGPSKGREIGNHFHVVMDRVPNPEGMVPEDEVIPDTGQKRKREDAHENETPKKKRAVNAWIAFRMYHQTLFQARHHQSEVSGKIKAMYDKITDVEKEKWCSVGKEYTKGRDSFPGASRTWLSGMMASIVLKAGLNMQEPDVGIGMPTPPLVELPSKISPNSIHTPENITESQKRARENEEPEFGRVPKKARLIYATKKRRLGEPVEAVTEERRIKKIRVLKGDVNYPAGPEQPVDPAADESHSSIDSAESIFSEPRDKGSRDSSPDTAYDSDVSMEDFLVLENQDILELEKKSEPAKVTDPTDNETNEPEKASPLFGGKTRELQKITDSLGGRASEPERAPLLLKTETAVPQENSDPIGGEGSGLRGTTDLLETGIIELREANQIYETGEIPDSFDMDIEGLQGALNPFENGFIEIQGAADSCENGITEYQNTPYSFKNGVVEPQDTPDTFDNGTIEVQNTPTSFEDGDIELQDAPCYFENEAIEVQDTPDSFENSVFELQDASYPFENRIGELQNTPYPFDIRALDLGCIPNPFENGIVGLQKMVEPENENWIDEFDYASSILENDIGEPEGFLCPQTKTVSKKLPVYPNPFENIGGDILAFCNNTSANKGFKYKKRFRLLNNLNDQTTGGHSSDNDRIHGIKRGFCLIESTDGRPPGRSIRKIRRLGKVEQPYDFMHSGILDLETNPSLLRSGIDNAEMNGSASGAGGFHRIFYEPQQDLSYSANEGDECREGAGLLEDWNKGPQTELAPPENGTCEPKETFNLLESGNGESGMDIDSEDEDPIFDKGFDLLEGRSVGSETSPSSFGSDDGKHYINKESQLVDILSKNRQGHTAHPVVEDLNRRLCYFLVWTQA</sequence>
<proteinExistence type="predicted"/>
<keyword evidence="8" id="KW-1185">Reference proteome</keyword>
<evidence type="ECO:0000313" key="8">
    <source>
        <dbReference type="Proteomes" id="UP001373714"/>
    </source>
</evidence>
<evidence type="ECO:0000313" key="7">
    <source>
        <dbReference type="EMBL" id="KAK6341872.1"/>
    </source>
</evidence>
<evidence type="ECO:0000256" key="2">
    <source>
        <dbReference type="ARBA" id="ARBA00023125"/>
    </source>
</evidence>
<dbReference type="GO" id="GO:0008301">
    <property type="term" value="F:DNA binding, bending"/>
    <property type="evidence" value="ECO:0007669"/>
    <property type="project" value="InterPro"/>
</dbReference>
<keyword evidence="2" id="KW-0238">DNA-binding</keyword>
<feature type="region of interest" description="Disordered" evidence="5">
    <location>
        <begin position="484"/>
        <end position="535"/>
    </location>
</feature>
<evidence type="ECO:0000259" key="6">
    <source>
        <dbReference type="Pfam" id="PF04769"/>
    </source>
</evidence>
<keyword evidence="4" id="KW-0539">Nucleus</keyword>
<evidence type="ECO:0000256" key="4">
    <source>
        <dbReference type="ARBA" id="ARBA00023242"/>
    </source>
</evidence>
<comment type="caution">
    <text evidence="7">The sequence shown here is derived from an EMBL/GenBank/DDBJ whole genome shotgun (WGS) entry which is preliminary data.</text>
</comment>
<evidence type="ECO:0000256" key="3">
    <source>
        <dbReference type="ARBA" id="ARBA00023163"/>
    </source>
</evidence>
<reference evidence="7 8" key="1">
    <citation type="submission" date="2019-10" db="EMBL/GenBank/DDBJ databases">
        <authorList>
            <person name="Palmer J.M."/>
        </authorList>
    </citation>
    <scope>NUCLEOTIDE SEQUENCE [LARGE SCALE GENOMIC DNA]</scope>
    <source>
        <strain evidence="7 8">TWF730</strain>
    </source>
</reference>
<feature type="region of interest" description="Disordered" evidence="5">
    <location>
        <begin position="999"/>
        <end position="1018"/>
    </location>
</feature>
<keyword evidence="3" id="KW-0804">Transcription</keyword>
<keyword evidence="1" id="KW-0805">Transcription regulation</keyword>
<feature type="domain" description="Alpha box" evidence="6">
    <location>
        <begin position="303"/>
        <end position="373"/>
    </location>
</feature>
<dbReference type="Pfam" id="PF04769">
    <property type="entry name" value="MATalpha_HMGbox"/>
    <property type="match status" value="1"/>
</dbReference>
<feature type="region of interest" description="Disordered" evidence="5">
    <location>
        <begin position="549"/>
        <end position="582"/>
    </location>
</feature>
<feature type="compositionally biased region" description="Basic and acidic residues" evidence="5">
    <location>
        <begin position="431"/>
        <end position="443"/>
    </location>
</feature>
<gene>
    <name evidence="7" type="ORF">TWF730_001358</name>
</gene>
<evidence type="ECO:0000256" key="1">
    <source>
        <dbReference type="ARBA" id="ARBA00023015"/>
    </source>
</evidence>
<feature type="compositionally biased region" description="Basic and acidic residues" evidence="5">
    <location>
        <begin position="514"/>
        <end position="524"/>
    </location>
</feature>
<dbReference type="EMBL" id="JAVHNS010000010">
    <property type="protein sequence ID" value="KAK6341872.1"/>
    <property type="molecule type" value="Genomic_DNA"/>
</dbReference>
<dbReference type="Proteomes" id="UP001373714">
    <property type="component" value="Unassembled WGS sequence"/>
</dbReference>
<evidence type="ECO:0000256" key="5">
    <source>
        <dbReference type="SAM" id="MobiDB-lite"/>
    </source>
</evidence>
<dbReference type="GO" id="GO:0005634">
    <property type="term" value="C:nucleus"/>
    <property type="evidence" value="ECO:0007669"/>
    <property type="project" value="InterPro"/>
</dbReference>
<dbReference type="AlphaFoldDB" id="A0AAV9UKU7"/>
<feature type="compositionally biased region" description="Polar residues" evidence="5">
    <location>
        <begin position="417"/>
        <end position="430"/>
    </location>
</feature>
<dbReference type="GO" id="GO:0045895">
    <property type="term" value="P:positive regulation of mating-type specific transcription, DNA-templated"/>
    <property type="evidence" value="ECO:0007669"/>
    <property type="project" value="InterPro"/>
</dbReference>